<dbReference type="AlphaFoldDB" id="A0A9Q4Q0P7"/>
<dbReference type="InterPro" id="IPR012337">
    <property type="entry name" value="RNaseH-like_sf"/>
</dbReference>
<feature type="domain" description="RNase H type-1" evidence="1">
    <location>
        <begin position="1"/>
        <end position="128"/>
    </location>
</feature>
<sequence>MAASIQFDGACRNNPGPAGIGYYIEIGSEEIEGKEYIGECTNNEAEYKALIASLEHAVELECADVVIEGDAELVVKQVTGDYSVNAENLQPLHEKVMELKQEFESFHIYHQVREQNERADSLANAALDED</sequence>
<dbReference type="Gene3D" id="3.30.420.10">
    <property type="entry name" value="Ribonuclease H-like superfamily/Ribonuclease H"/>
    <property type="match status" value="1"/>
</dbReference>
<accession>A0A9Q4Q0P7</accession>
<dbReference type="Proteomes" id="UP001154061">
    <property type="component" value="Unassembled WGS sequence"/>
</dbReference>
<organism evidence="2 3">
    <name type="scientific">Natrinema salsiterrestre</name>
    <dbReference type="NCBI Taxonomy" id="2950540"/>
    <lineage>
        <taxon>Archaea</taxon>
        <taxon>Methanobacteriati</taxon>
        <taxon>Methanobacteriota</taxon>
        <taxon>Stenosarchaea group</taxon>
        <taxon>Halobacteria</taxon>
        <taxon>Halobacteriales</taxon>
        <taxon>Natrialbaceae</taxon>
        <taxon>Natrinema</taxon>
    </lineage>
</organism>
<dbReference type="Pfam" id="PF13456">
    <property type="entry name" value="RVT_3"/>
    <property type="match status" value="1"/>
</dbReference>
<dbReference type="EMBL" id="JAMQOT010000001">
    <property type="protein sequence ID" value="MDF9744526.1"/>
    <property type="molecule type" value="Genomic_DNA"/>
</dbReference>
<dbReference type="SUPFAM" id="SSF53098">
    <property type="entry name" value="Ribonuclease H-like"/>
    <property type="match status" value="1"/>
</dbReference>
<gene>
    <name evidence="2" type="ORF">NDI89_02905</name>
</gene>
<dbReference type="GO" id="GO:0003676">
    <property type="term" value="F:nucleic acid binding"/>
    <property type="evidence" value="ECO:0007669"/>
    <property type="project" value="InterPro"/>
</dbReference>
<dbReference type="RefSeq" id="WP_277520017.1">
    <property type="nucleotide sequence ID" value="NZ_JAMQOT010000001.1"/>
</dbReference>
<dbReference type="FunFam" id="3.30.420.10:FF:000076">
    <property type="entry name" value="RBR-type E3 ubiquitin transferase"/>
    <property type="match status" value="1"/>
</dbReference>
<keyword evidence="3" id="KW-1185">Reference proteome</keyword>
<comment type="caution">
    <text evidence="2">The sequence shown here is derived from an EMBL/GenBank/DDBJ whole genome shotgun (WGS) entry which is preliminary data.</text>
</comment>
<dbReference type="InterPro" id="IPR002156">
    <property type="entry name" value="RNaseH_domain"/>
</dbReference>
<dbReference type="PANTHER" id="PTHR46387">
    <property type="entry name" value="POLYNUCLEOTIDYL TRANSFERASE, RIBONUCLEASE H-LIKE SUPERFAMILY PROTEIN"/>
    <property type="match status" value="1"/>
</dbReference>
<proteinExistence type="predicted"/>
<dbReference type="GO" id="GO:0004523">
    <property type="term" value="F:RNA-DNA hybrid ribonuclease activity"/>
    <property type="evidence" value="ECO:0007669"/>
    <property type="project" value="InterPro"/>
</dbReference>
<name>A0A9Q4Q0P7_9EURY</name>
<protein>
    <submittedName>
        <fullName evidence="2">Ribonuclease HI family protein</fullName>
    </submittedName>
</protein>
<dbReference type="PANTHER" id="PTHR46387:SF2">
    <property type="entry name" value="RIBONUCLEASE HI"/>
    <property type="match status" value="1"/>
</dbReference>
<reference evidence="2" key="1">
    <citation type="submission" date="2022-06" db="EMBL/GenBank/DDBJ databases">
        <title>Natrinema sp. a new haloarchaeum isolate from saline soil.</title>
        <authorList>
            <person name="Strakova D."/>
            <person name="Galisteo C."/>
            <person name="Sanchez-Porro C."/>
            <person name="Ventosa A."/>
        </authorList>
    </citation>
    <scope>NUCLEOTIDE SEQUENCE</scope>
    <source>
        <strain evidence="2">S1CR25-10</strain>
    </source>
</reference>
<dbReference type="PROSITE" id="PS50879">
    <property type="entry name" value="RNASE_H_1"/>
    <property type="match status" value="1"/>
</dbReference>
<evidence type="ECO:0000313" key="3">
    <source>
        <dbReference type="Proteomes" id="UP001154061"/>
    </source>
</evidence>
<evidence type="ECO:0000313" key="2">
    <source>
        <dbReference type="EMBL" id="MDF9744526.1"/>
    </source>
</evidence>
<evidence type="ECO:0000259" key="1">
    <source>
        <dbReference type="PROSITE" id="PS50879"/>
    </source>
</evidence>
<dbReference type="InterPro" id="IPR036397">
    <property type="entry name" value="RNaseH_sf"/>
</dbReference>
<dbReference type="CDD" id="cd09279">
    <property type="entry name" value="RNase_HI_like"/>
    <property type="match status" value="1"/>
</dbReference>